<name>A0A2N9AYZ5_METEX</name>
<accession>A0A2N9AYZ5</accession>
<dbReference type="Proteomes" id="UP000233769">
    <property type="component" value="Chromosome tk0001"/>
</dbReference>
<evidence type="ECO:0000313" key="2">
    <source>
        <dbReference type="Proteomes" id="UP000233769"/>
    </source>
</evidence>
<reference evidence="2" key="1">
    <citation type="submission" date="2017-10" db="EMBL/GenBank/DDBJ databases">
        <authorList>
            <person name="Regsiter A."/>
            <person name="William W."/>
        </authorList>
    </citation>
    <scope>NUCLEOTIDE SEQUENCE [LARGE SCALE GENOMIC DNA]</scope>
</reference>
<sequence length="34" mass="3994">MIMMPRRVGPLRMSLSVYFAFYATIVESNPRMID</sequence>
<dbReference type="EMBL" id="LT962688">
    <property type="protein sequence ID" value="SOR32533.1"/>
    <property type="molecule type" value="Genomic_DNA"/>
</dbReference>
<dbReference type="AlphaFoldDB" id="A0A2N9AYZ5"/>
<protein>
    <submittedName>
        <fullName evidence="1">Uncharacterized protein</fullName>
    </submittedName>
</protein>
<proteinExistence type="predicted"/>
<gene>
    <name evidence="1" type="ORF">TK0001_5974</name>
</gene>
<organism evidence="1 2">
    <name type="scientific">Methylorubrum extorquens</name>
    <name type="common">Methylobacterium dichloromethanicum</name>
    <name type="synonym">Methylobacterium extorquens</name>
    <dbReference type="NCBI Taxonomy" id="408"/>
    <lineage>
        <taxon>Bacteria</taxon>
        <taxon>Pseudomonadati</taxon>
        <taxon>Pseudomonadota</taxon>
        <taxon>Alphaproteobacteria</taxon>
        <taxon>Hyphomicrobiales</taxon>
        <taxon>Methylobacteriaceae</taxon>
        <taxon>Methylorubrum</taxon>
    </lineage>
</organism>
<evidence type="ECO:0000313" key="1">
    <source>
        <dbReference type="EMBL" id="SOR32533.1"/>
    </source>
</evidence>